<dbReference type="EMBL" id="WTXG01000014">
    <property type="protein sequence ID" value="KAI0301651.1"/>
    <property type="molecule type" value="Genomic_DNA"/>
</dbReference>
<keyword evidence="1" id="KW-0472">Membrane</keyword>
<dbReference type="Proteomes" id="UP001203297">
    <property type="component" value="Unassembled WGS sequence"/>
</dbReference>
<evidence type="ECO:0000256" key="1">
    <source>
        <dbReference type="SAM" id="Phobius"/>
    </source>
</evidence>
<evidence type="ECO:0000256" key="2">
    <source>
        <dbReference type="SAM" id="SignalP"/>
    </source>
</evidence>
<proteinExistence type="predicted"/>
<feature type="signal peptide" evidence="2">
    <location>
        <begin position="1"/>
        <end position="29"/>
    </location>
</feature>
<feature type="chain" id="PRO_5042291426" evidence="2">
    <location>
        <begin position="30"/>
        <end position="151"/>
    </location>
</feature>
<reference evidence="3" key="1">
    <citation type="journal article" date="2022" name="New Phytol.">
        <title>Evolutionary transition to the ectomycorrhizal habit in the genomes of a hyperdiverse lineage of mushroom-forming fungi.</title>
        <authorList>
            <person name="Looney B."/>
            <person name="Miyauchi S."/>
            <person name="Morin E."/>
            <person name="Drula E."/>
            <person name="Courty P.E."/>
            <person name="Kohler A."/>
            <person name="Kuo A."/>
            <person name="LaButti K."/>
            <person name="Pangilinan J."/>
            <person name="Lipzen A."/>
            <person name="Riley R."/>
            <person name="Andreopoulos W."/>
            <person name="He G."/>
            <person name="Johnson J."/>
            <person name="Nolan M."/>
            <person name="Tritt A."/>
            <person name="Barry K.W."/>
            <person name="Grigoriev I.V."/>
            <person name="Nagy L.G."/>
            <person name="Hibbett D."/>
            <person name="Henrissat B."/>
            <person name="Matheny P.B."/>
            <person name="Labbe J."/>
            <person name="Martin F.M."/>
        </authorList>
    </citation>
    <scope>NUCLEOTIDE SEQUENCE</scope>
    <source>
        <strain evidence="3">BPL690</strain>
    </source>
</reference>
<evidence type="ECO:0000313" key="4">
    <source>
        <dbReference type="Proteomes" id="UP001203297"/>
    </source>
</evidence>
<comment type="caution">
    <text evidence="3">The sequence shown here is derived from an EMBL/GenBank/DDBJ whole genome shotgun (WGS) entry which is preliminary data.</text>
</comment>
<sequence length="151" mass="16232">MLQTSPVPALTKSSSLFCTLGLGVTLVLLQEQQKLVGTSSSTGAAYLDDRNTTYGFLPTAIVHSLPHASFVWALLLFAIQGFWMAFADLPSAALLPVVIPVSVSLVVASLGIWKALHPRLKSFEDTVLSEPIPPLISPLDQKEFLQADVMV</sequence>
<protein>
    <submittedName>
        <fullName evidence="3">Uncharacterized protein</fullName>
    </submittedName>
</protein>
<keyword evidence="4" id="KW-1185">Reference proteome</keyword>
<name>A0AAD4M522_9AGAM</name>
<feature type="transmembrane region" description="Helical" evidence="1">
    <location>
        <begin position="93"/>
        <end position="113"/>
    </location>
</feature>
<dbReference type="AlphaFoldDB" id="A0AAD4M522"/>
<keyword evidence="1" id="KW-1133">Transmembrane helix</keyword>
<accession>A0AAD4M522</accession>
<gene>
    <name evidence="3" type="ORF">B0F90DRAFT_325266</name>
</gene>
<organism evidence="3 4">
    <name type="scientific">Multifurca ochricompacta</name>
    <dbReference type="NCBI Taxonomy" id="376703"/>
    <lineage>
        <taxon>Eukaryota</taxon>
        <taxon>Fungi</taxon>
        <taxon>Dikarya</taxon>
        <taxon>Basidiomycota</taxon>
        <taxon>Agaricomycotina</taxon>
        <taxon>Agaricomycetes</taxon>
        <taxon>Russulales</taxon>
        <taxon>Russulaceae</taxon>
        <taxon>Multifurca</taxon>
    </lineage>
</organism>
<keyword evidence="2" id="KW-0732">Signal</keyword>
<keyword evidence="1" id="KW-0812">Transmembrane</keyword>
<evidence type="ECO:0000313" key="3">
    <source>
        <dbReference type="EMBL" id="KAI0301651.1"/>
    </source>
</evidence>